<dbReference type="Pfam" id="PF16573">
    <property type="entry name" value="CLP1_N"/>
    <property type="match status" value="1"/>
</dbReference>
<keyword evidence="3" id="KW-0804">Transcription</keyword>
<comment type="caution">
    <text evidence="7">The sequence shown here is derived from an EMBL/GenBank/DDBJ whole genome shotgun (WGS) entry which is preliminary data.</text>
</comment>
<keyword evidence="8" id="KW-1185">Reference proteome</keyword>
<dbReference type="Pfam" id="PF04153">
    <property type="entry name" value="NOT2_3_5_C"/>
    <property type="match status" value="1"/>
</dbReference>
<feature type="domain" description="Clp1 N-terminal" evidence="6">
    <location>
        <begin position="6"/>
        <end position="46"/>
    </location>
</feature>
<sequence>MTISDFTWYGATVEMDGATETYYTADETSMVSYVNVHVVRDARRNRSKASPSVSESSQIKTGVPCRSERLAKYNQYHDSSRFCLVNKFNRKELRGKFLVNMLLSLCSRFGSPWSDEPAKDDPEFIVPQCYYAKQPPSLYFQLDTLFYIFYSMPKEEAQLYAANELHNRGWFYHREQRQWFMRAANMELLVKTNTYERGSYISFDPNTWETIPKDNFVVHYDLVEKKPALPQH</sequence>
<keyword evidence="2" id="KW-0805">Transcription regulation</keyword>
<dbReference type="InterPro" id="IPR038635">
    <property type="entry name" value="CCR4-NOT_su2/3/5_C_sf"/>
</dbReference>
<dbReference type="InterPro" id="IPR007282">
    <property type="entry name" value="NOT2/3/5_C"/>
</dbReference>
<dbReference type="GO" id="GO:0030015">
    <property type="term" value="C:CCR4-NOT core complex"/>
    <property type="evidence" value="ECO:0007669"/>
    <property type="project" value="InterPro"/>
</dbReference>
<dbReference type="InterPro" id="IPR032324">
    <property type="entry name" value="Clp1_N"/>
</dbReference>
<reference evidence="7" key="2">
    <citation type="submission" date="2023-05" db="EMBL/GenBank/DDBJ databases">
        <authorList>
            <person name="Schelkunov M.I."/>
        </authorList>
    </citation>
    <scope>NUCLEOTIDE SEQUENCE</scope>
    <source>
        <strain evidence="7">Hsosn_3</strain>
        <tissue evidence="7">Leaf</tissue>
    </source>
</reference>
<dbReference type="Proteomes" id="UP001237642">
    <property type="component" value="Unassembled WGS sequence"/>
</dbReference>
<dbReference type="InterPro" id="IPR040168">
    <property type="entry name" value="Not2/3/5"/>
</dbReference>
<name>A0AAD8HG34_9APIA</name>
<feature type="domain" description="NOT2/NOT3/NOT5 C-terminal" evidence="5">
    <location>
        <begin position="107"/>
        <end position="221"/>
    </location>
</feature>
<dbReference type="GO" id="GO:0006355">
    <property type="term" value="P:regulation of DNA-templated transcription"/>
    <property type="evidence" value="ECO:0007669"/>
    <property type="project" value="InterPro"/>
</dbReference>
<evidence type="ECO:0000256" key="1">
    <source>
        <dbReference type="ARBA" id="ARBA00007682"/>
    </source>
</evidence>
<feature type="domain" description="Enolase C-terminal TIM barrel" evidence="4">
    <location>
        <begin position="55"/>
        <end position="75"/>
    </location>
</feature>
<evidence type="ECO:0008006" key="9">
    <source>
        <dbReference type="Google" id="ProtNLM"/>
    </source>
</evidence>
<evidence type="ECO:0000313" key="7">
    <source>
        <dbReference type="EMBL" id="KAK1365593.1"/>
    </source>
</evidence>
<dbReference type="Pfam" id="PF00113">
    <property type="entry name" value="Enolase_C"/>
    <property type="match status" value="1"/>
</dbReference>
<accession>A0AAD8HG34</accession>
<evidence type="ECO:0000259" key="6">
    <source>
        <dbReference type="Pfam" id="PF16573"/>
    </source>
</evidence>
<evidence type="ECO:0000313" key="8">
    <source>
        <dbReference type="Proteomes" id="UP001237642"/>
    </source>
</evidence>
<dbReference type="AlphaFoldDB" id="A0AAD8HG34"/>
<reference evidence="7" key="1">
    <citation type="submission" date="2023-02" db="EMBL/GenBank/DDBJ databases">
        <title>Genome of toxic invasive species Heracleum sosnowskyi carries increased number of genes despite the absence of recent whole-genome duplications.</title>
        <authorList>
            <person name="Schelkunov M."/>
            <person name="Shtratnikova V."/>
            <person name="Makarenko M."/>
            <person name="Klepikova A."/>
            <person name="Omelchenko D."/>
            <person name="Novikova G."/>
            <person name="Obukhova E."/>
            <person name="Bogdanov V."/>
            <person name="Penin A."/>
            <person name="Logacheva M."/>
        </authorList>
    </citation>
    <scope>NUCLEOTIDE SEQUENCE</scope>
    <source>
        <strain evidence="7">Hsosn_3</strain>
        <tissue evidence="7">Leaf</tissue>
    </source>
</reference>
<evidence type="ECO:0000256" key="2">
    <source>
        <dbReference type="ARBA" id="ARBA00023015"/>
    </source>
</evidence>
<dbReference type="Gene3D" id="2.30.30.1020">
    <property type="entry name" value="CCR4-NOT complex subunit 2/3/5, C-terminal domain"/>
    <property type="match status" value="1"/>
</dbReference>
<dbReference type="InterPro" id="IPR020810">
    <property type="entry name" value="Enolase_C"/>
</dbReference>
<proteinExistence type="inferred from homology"/>
<comment type="similarity">
    <text evidence="1">Belongs to the CNOT2/3/5 family.</text>
</comment>
<protein>
    <recommendedName>
        <fullName evidence="9">NOT2/NOT3/NOT5 C-terminal domain-containing protein</fullName>
    </recommendedName>
</protein>
<evidence type="ECO:0000259" key="5">
    <source>
        <dbReference type="Pfam" id="PF04153"/>
    </source>
</evidence>
<dbReference type="PANTHER" id="PTHR23326">
    <property type="entry name" value="CCR4 NOT-RELATED"/>
    <property type="match status" value="1"/>
</dbReference>
<evidence type="ECO:0000259" key="4">
    <source>
        <dbReference type="Pfam" id="PF00113"/>
    </source>
</evidence>
<organism evidence="7 8">
    <name type="scientific">Heracleum sosnowskyi</name>
    <dbReference type="NCBI Taxonomy" id="360622"/>
    <lineage>
        <taxon>Eukaryota</taxon>
        <taxon>Viridiplantae</taxon>
        <taxon>Streptophyta</taxon>
        <taxon>Embryophyta</taxon>
        <taxon>Tracheophyta</taxon>
        <taxon>Spermatophyta</taxon>
        <taxon>Magnoliopsida</taxon>
        <taxon>eudicotyledons</taxon>
        <taxon>Gunneridae</taxon>
        <taxon>Pentapetalae</taxon>
        <taxon>asterids</taxon>
        <taxon>campanulids</taxon>
        <taxon>Apiales</taxon>
        <taxon>Apiaceae</taxon>
        <taxon>Apioideae</taxon>
        <taxon>apioid superclade</taxon>
        <taxon>Tordylieae</taxon>
        <taxon>Tordyliinae</taxon>
        <taxon>Heracleum</taxon>
    </lineage>
</organism>
<evidence type="ECO:0000256" key="3">
    <source>
        <dbReference type="ARBA" id="ARBA00023163"/>
    </source>
</evidence>
<dbReference type="EMBL" id="JAUIZM010000009">
    <property type="protein sequence ID" value="KAK1365593.1"/>
    <property type="molecule type" value="Genomic_DNA"/>
</dbReference>
<gene>
    <name evidence="7" type="ORF">POM88_041154</name>
</gene>